<evidence type="ECO:0000313" key="2">
    <source>
        <dbReference type="EMBL" id="QDU59992.1"/>
    </source>
</evidence>
<dbReference type="KEGG" id="knv:Pan216_08290"/>
<dbReference type="AlphaFoldDB" id="A0A518AZ72"/>
<proteinExistence type="predicted"/>
<dbReference type="RefSeq" id="WP_419193236.1">
    <property type="nucleotide sequence ID" value="NZ_CP036279.1"/>
</dbReference>
<dbReference type="GO" id="GO:0016740">
    <property type="term" value="F:transferase activity"/>
    <property type="evidence" value="ECO:0007669"/>
    <property type="project" value="UniProtKB-KW"/>
</dbReference>
<gene>
    <name evidence="2" type="ORF">Pan216_08290</name>
</gene>
<protein>
    <submittedName>
        <fullName evidence="2">Glycosyl transferase family 2</fullName>
    </submittedName>
</protein>
<dbReference type="Pfam" id="PF00535">
    <property type="entry name" value="Glycos_transf_2"/>
    <property type="match status" value="1"/>
</dbReference>
<dbReference type="InterPro" id="IPR029044">
    <property type="entry name" value="Nucleotide-diphossugar_trans"/>
</dbReference>
<accession>A0A518AZ72</accession>
<dbReference type="EMBL" id="CP036279">
    <property type="protein sequence ID" value="QDU59992.1"/>
    <property type="molecule type" value="Genomic_DNA"/>
</dbReference>
<evidence type="ECO:0000313" key="3">
    <source>
        <dbReference type="Proteomes" id="UP000317093"/>
    </source>
</evidence>
<evidence type="ECO:0000259" key="1">
    <source>
        <dbReference type="Pfam" id="PF00535"/>
    </source>
</evidence>
<dbReference type="Gene3D" id="3.90.550.10">
    <property type="entry name" value="Spore Coat Polysaccharide Biosynthesis Protein SpsA, Chain A"/>
    <property type="match status" value="1"/>
</dbReference>
<dbReference type="InterPro" id="IPR001173">
    <property type="entry name" value="Glyco_trans_2-like"/>
</dbReference>
<reference evidence="2 3" key="1">
    <citation type="submission" date="2019-02" db="EMBL/GenBank/DDBJ databases">
        <title>Deep-cultivation of Planctomycetes and their phenomic and genomic characterization uncovers novel biology.</title>
        <authorList>
            <person name="Wiegand S."/>
            <person name="Jogler M."/>
            <person name="Boedeker C."/>
            <person name="Pinto D."/>
            <person name="Vollmers J."/>
            <person name="Rivas-Marin E."/>
            <person name="Kohn T."/>
            <person name="Peeters S.H."/>
            <person name="Heuer A."/>
            <person name="Rast P."/>
            <person name="Oberbeckmann S."/>
            <person name="Bunk B."/>
            <person name="Jeske O."/>
            <person name="Meyerdierks A."/>
            <person name="Storesund J.E."/>
            <person name="Kallscheuer N."/>
            <person name="Luecker S."/>
            <person name="Lage O.M."/>
            <person name="Pohl T."/>
            <person name="Merkel B.J."/>
            <person name="Hornburger P."/>
            <person name="Mueller R.-W."/>
            <person name="Bruemmer F."/>
            <person name="Labrenz M."/>
            <person name="Spormann A.M."/>
            <person name="Op den Camp H."/>
            <person name="Overmann J."/>
            <person name="Amann R."/>
            <person name="Jetten M.S.M."/>
            <person name="Mascher T."/>
            <person name="Medema M.H."/>
            <person name="Devos D.P."/>
            <person name="Kaster A.-K."/>
            <person name="Ovreas L."/>
            <person name="Rohde M."/>
            <person name="Galperin M.Y."/>
            <person name="Jogler C."/>
        </authorList>
    </citation>
    <scope>NUCLEOTIDE SEQUENCE [LARGE SCALE GENOMIC DNA]</scope>
    <source>
        <strain evidence="2 3">Pan216</strain>
    </source>
</reference>
<sequence>MSIGVIIPTKCTKETWPYALRAISSALEFTPGATAIVVDDASEEWPEDMPDVLRSLAAERPIVVQRYREGGGLSRSWNAGLRLCRSLGLEYAVPANADVVFTPGWWKPVAEALEQKAFVGPMTNAPGHCKAQQIAKSLEGYTMDDREDVLAEQAEGLRRKFKESIRNTDRLNGFLWAGKTSTFWEMALGGGNVYNPKIPLAGNEDDLRKRAIKAGKTLGIALGSFIFHYRSVMRPSSPRLSHGQYRNEKLPTIDAIRKGLNEAPQPAERSELAAPVESKAKRTAQCVHLGKVVDRNSKGCHRCWTRECDLLKKHVQMRTECETCGSYEAV</sequence>
<organism evidence="2 3">
    <name type="scientific">Kolteria novifilia</name>
    <dbReference type="NCBI Taxonomy" id="2527975"/>
    <lineage>
        <taxon>Bacteria</taxon>
        <taxon>Pseudomonadati</taxon>
        <taxon>Planctomycetota</taxon>
        <taxon>Planctomycetia</taxon>
        <taxon>Kolteriales</taxon>
        <taxon>Kolteriaceae</taxon>
        <taxon>Kolteria</taxon>
    </lineage>
</organism>
<dbReference type="CDD" id="cd00761">
    <property type="entry name" value="Glyco_tranf_GTA_type"/>
    <property type="match status" value="1"/>
</dbReference>
<dbReference type="SUPFAM" id="SSF53448">
    <property type="entry name" value="Nucleotide-diphospho-sugar transferases"/>
    <property type="match status" value="1"/>
</dbReference>
<keyword evidence="2" id="KW-0808">Transferase</keyword>
<name>A0A518AZ72_9BACT</name>
<feature type="domain" description="Glycosyltransferase 2-like" evidence="1">
    <location>
        <begin position="5"/>
        <end position="119"/>
    </location>
</feature>
<keyword evidence="3" id="KW-1185">Reference proteome</keyword>
<dbReference type="Proteomes" id="UP000317093">
    <property type="component" value="Chromosome"/>
</dbReference>